<dbReference type="PATRIC" id="fig|28092.6.peg.3933"/>
<dbReference type="InterPro" id="IPR050272">
    <property type="entry name" value="Isochorismatase-like_hydrls"/>
</dbReference>
<name>A0A0F5JY20_9BURK</name>
<dbReference type="PANTHER" id="PTHR43540:SF6">
    <property type="entry name" value="ISOCHORISMATASE-LIKE DOMAIN-CONTAINING PROTEIN"/>
    <property type="match status" value="1"/>
</dbReference>
<dbReference type="Gene3D" id="3.40.50.850">
    <property type="entry name" value="Isochorismatase-like"/>
    <property type="match status" value="1"/>
</dbReference>
<dbReference type="GO" id="GO:0016787">
    <property type="term" value="F:hydrolase activity"/>
    <property type="evidence" value="ECO:0007669"/>
    <property type="project" value="UniProtKB-KW"/>
</dbReference>
<accession>A0A0F5JY20</accession>
<dbReference type="AlphaFoldDB" id="A0A0F5JY20"/>
<dbReference type="PANTHER" id="PTHR43540">
    <property type="entry name" value="PEROXYUREIDOACRYLATE/UREIDOACRYLATE AMIDOHYDROLASE-RELATED"/>
    <property type="match status" value="1"/>
</dbReference>
<evidence type="ECO:0000259" key="2">
    <source>
        <dbReference type="Pfam" id="PF00857"/>
    </source>
</evidence>
<dbReference type="SUPFAM" id="SSF52499">
    <property type="entry name" value="Isochorismatase-like hydrolases"/>
    <property type="match status" value="1"/>
</dbReference>
<dbReference type="OrthoDB" id="8348970at2"/>
<dbReference type="InterPro" id="IPR036380">
    <property type="entry name" value="Isochorismatase-like_sf"/>
</dbReference>
<comment type="caution">
    <text evidence="3">The sequence shown here is derived from an EMBL/GenBank/DDBJ whole genome shotgun (WGS) entry which is preliminary data.</text>
</comment>
<dbReference type="RefSeq" id="WP_046153423.1">
    <property type="nucleotide sequence ID" value="NZ_CADFGU010000006.1"/>
</dbReference>
<organism evidence="3 4">
    <name type="scientific">Robbsia andropogonis</name>
    <dbReference type="NCBI Taxonomy" id="28092"/>
    <lineage>
        <taxon>Bacteria</taxon>
        <taxon>Pseudomonadati</taxon>
        <taxon>Pseudomonadota</taxon>
        <taxon>Betaproteobacteria</taxon>
        <taxon>Burkholderiales</taxon>
        <taxon>Burkholderiaceae</taxon>
        <taxon>Robbsia</taxon>
    </lineage>
</organism>
<gene>
    <name evidence="3" type="ORF">WM40_16725</name>
</gene>
<evidence type="ECO:0000256" key="1">
    <source>
        <dbReference type="ARBA" id="ARBA00022801"/>
    </source>
</evidence>
<dbReference type="EMBL" id="LAQU01000018">
    <property type="protein sequence ID" value="KKB62580.1"/>
    <property type="molecule type" value="Genomic_DNA"/>
</dbReference>
<dbReference type="Proteomes" id="UP000033618">
    <property type="component" value="Unassembled WGS sequence"/>
</dbReference>
<keyword evidence="4" id="KW-1185">Reference proteome</keyword>
<evidence type="ECO:0000313" key="4">
    <source>
        <dbReference type="Proteomes" id="UP000033618"/>
    </source>
</evidence>
<keyword evidence="1" id="KW-0378">Hydrolase</keyword>
<reference evidence="3 4" key="1">
    <citation type="submission" date="2015-03" db="EMBL/GenBank/DDBJ databases">
        <title>Draft Genome Sequence of Burkholderia andropogonis type strain ICMP2807, isolated from Sorghum bicolor.</title>
        <authorList>
            <person name="Lopes-Santos L."/>
            <person name="Castro D.B."/>
            <person name="Ottoboni L.M."/>
            <person name="Park D."/>
            <person name="Weirc B.S."/>
            <person name="Destefano S.A."/>
        </authorList>
    </citation>
    <scope>NUCLEOTIDE SEQUENCE [LARGE SCALE GENOMIC DNA]</scope>
    <source>
        <strain evidence="3 4">ICMP2807</strain>
    </source>
</reference>
<protein>
    <recommendedName>
        <fullName evidence="2">Isochorismatase-like domain-containing protein</fullName>
    </recommendedName>
</protein>
<proteinExistence type="predicted"/>
<dbReference type="STRING" id="28092.WM40_16725"/>
<dbReference type="InterPro" id="IPR000868">
    <property type="entry name" value="Isochorismatase-like_dom"/>
</dbReference>
<evidence type="ECO:0000313" key="3">
    <source>
        <dbReference type="EMBL" id="KKB62580.1"/>
    </source>
</evidence>
<dbReference type="Pfam" id="PF00857">
    <property type="entry name" value="Isochorismatase"/>
    <property type="match status" value="1"/>
</dbReference>
<sequence length="216" mass="23082">MPVILVAAMLTTAIPSRADTIIDDWESVKAPPAPTLMPVMLDPKTTALVLIDIVKQTCNEEKRPRCVAAVPKIHKLLSEARAASVYVVYTLFPSPSPATFPNPEISDYVPALAPAGNEPVVTAFVDKFTLGGKSTGLQAMLKDKGIKNLIVVGVASHNGVLFTSVAAALRGFHVVVHVDGMAGNNAYEDQATDYILTSSIVFKVTLTRIDLITFSH</sequence>
<feature type="domain" description="Isochorismatase-like" evidence="2">
    <location>
        <begin position="46"/>
        <end position="190"/>
    </location>
</feature>